<dbReference type="InterPro" id="IPR016024">
    <property type="entry name" value="ARM-type_fold"/>
</dbReference>
<accession>A0AAV7K129</accession>
<dbReference type="EMBL" id="JAKMXF010000221">
    <property type="protein sequence ID" value="KAI6654861.1"/>
    <property type="molecule type" value="Genomic_DNA"/>
</dbReference>
<comment type="similarity">
    <text evidence="1">Belongs to the TTI2 family.</text>
</comment>
<comment type="caution">
    <text evidence="2">The sequence shown here is derived from an EMBL/GenBank/DDBJ whole genome shotgun (WGS) entry which is preliminary data.</text>
</comment>
<dbReference type="SUPFAM" id="SSF48371">
    <property type="entry name" value="ARM repeat"/>
    <property type="match status" value="1"/>
</dbReference>
<dbReference type="GO" id="GO:0005829">
    <property type="term" value="C:cytosol"/>
    <property type="evidence" value="ECO:0007669"/>
    <property type="project" value="TreeGrafter"/>
</dbReference>
<name>A0AAV7K129_9METZ</name>
<evidence type="ECO:0000256" key="1">
    <source>
        <dbReference type="ARBA" id="ARBA00034736"/>
    </source>
</evidence>
<sequence>MAYTPDLSNLSNRNILECCGLSTISDELFVCGAEQFVSLLNNVLSALSSEAIVVDISTLSPLFFLAALHQIPGSWHSADTRKLSKLLLQQIYSAYEVNDILSFLTTTIHDSYVISELFKQIQQLISTNGWENSPTVRLIATWIQSNIPYPTLGTYLNLFFPILLRLLDDLTPDNQVIGLKSTIYMTRNVTKADLVIYNRLEVLLHALERYVYSNYSNVLSNFQLLMVQLLSLIEQPPNISVTPLTIGLTHHDTYLYNLLSTIPQSYSIELKRDRVNMLSQTVPLFESALLPHLSQLVKAIVFFLALPDLAAEEVRYKSMDLVLYICQHCAQQIHIHLFQLSLALIKVITQCSQRKKDKTAKNQNYHELAMKSITCFQQLYGCEGCGDALMRYLIAVCEDKTGSVYVSIILRKAVTRLSITNSEDIPTPMDAI</sequence>
<dbReference type="PANTHER" id="PTHR32226">
    <property type="entry name" value="TELO2-INTERACTING PROTEIN 2"/>
    <property type="match status" value="1"/>
</dbReference>
<organism evidence="2 3">
    <name type="scientific">Oopsacas minuta</name>
    <dbReference type="NCBI Taxonomy" id="111878"/>
    <lineage>
        <taxon>Eukaryota</taxon>
        <taxon>Metazoa</taxon>
        <taxon>Porifera</taxon>
        <taxon>Hexactinellida</taxon>
        <taxon>Hexasterophora</taxon>
        <taxon>Lyssacinosida</taxon>
        <taxon>Leucopsacidae</taxon>
        <taxon>Oopsacas</taxon>
    </lineage>
</organism>
<keyword evidence="3" id="KW-1185">Reference proteome</keyword>
<dbReference type="AlphaFoldDB" id="A0AAV7K129"/>
<dbReference type="PANTHER" id="PTHR32226:SF2">
    <property type="entry name" value="TELO2-INTERACTING PROTEIN 2"/>
    <property type="match status" value="1"/>
</dbReference>
<evidence type="ECO:0000313" key="3">
    <source>
        <dbReference type="Proteomes" id="UP001165289"/>
    </source>
</evidence>
<dbReference type="GO" id="GO:0110078">
    <property type="term" value="C:TTT Hsp90 cochaperone complex"/>
    <property type="evidence" value="ECO:0007669"/>
    <property type="project" value="InterPro"/>
</dbReference>
<protein>
    <submittedName>
        <fullName evidence="2">TELO2-interacting protein 2-like</fullName>
    </submittedName>
</protein>
<proteinExistence type="inferred from homology"/>
<dbReference type="InterPro" id="IPR018870">
    <property type="entry name" value="Tti2"/>
</dbReference>
<reference evidence="2 3" key="1">
    <citation type="journal article" date="2023" name="BMC Biol.">
        <title>The compact genome of the sponge Oopsacas minuta (Hexactinellida) is lacking key metazoan core genes.</title>
        <authorList>
            <person name="Santini S."/>
            <person name="Schenkelaars Q."/>
            <person name="Jourda C."/>
            <person name="Duchesne M."/>
            <person name="Belahbib H."/>
            <person name="Rocher C."/>
            <person name="Selva M."/>
            <person name="Riesgo A."/>
            <person name="Vervoort M."/>
            <person name="Leys S.P."/>
            <person name="Kodjabachian L."/>
            <person name="Le Bivic A."/>
            <person name="Borchiellini C."/>
            <person name="Claverie J.M."/>
            <person name="Renard E."/>
        </authorList>
    </citation>
    <scope>NUCLEOTIDE SEQUENCE [LARGE SCALE GENOMIC DNA]</scope>
    <source>
        <strain evidence="2">SPO-2</strain>
    </source>
</reference>
<evidence type="ECO:0000313" key="2">
    <source>
        <dbReference type="EMBL" id="KAI6654861.1"/>
    </source>
</evidence>
<gene>
    <name evidence="2" type="ORF">LOD99_2740</name>
</gene>
<dbReference type="GO" id="GO:0005634">
    <property type="term" value="C:nucleus"/>
    <property type="evidence" value="ECO:0007669"/>
    <property type="project" value="TreeGrafter"/>
</dbReference>
<dbReference type="Proteomes" id="UP001165289">
    <property type="component" value="Unassembled WGS sequence"/>
</dbReference>